<dbReference type="GeneID" id="119727384"/>
<dbReference type="OMA" id="ELKHYVC"/>
<dbReference type="Pfam" id="PF00059">
    <property type="entry name" value="Lectin_C"/>
    <property type="match status" value="1"/>
</dbReference>
<dbReference type="CDD" id="cd00037">
    <property type="entry name" value="CLECT"/>
    <property type="match status" value="1"/>
</dbReference>
<dbReference type="SUPFAM" id="SSF56436">
    <property type="entry name" value="C-type lectin-like"/>
    <property type="match status" value="1"/>
</dbReference>
<organism evidence="3 4">
    <name type="scientific">Patiria miniata</name>
    <name type="common">Bat star</name>
    <name type="synonym">Asterina miniata</name>
    <dbReference type="NCBI Taxonomy" id="46514"/>
    <lineage>
        <taxon>Eukaryota</taxon>
        <taxon>Metazoa</taxon>
        <taxon>Echinodermata</taxon>
        <taxon>Eleutherozoa</taxon>
        <taxon>Asterozoa</taxon>
        <taxon>Asteroidea</taxon>
        <taxon>Valvatacea</taxon>
        <taxon>Valvatida</taxon>
        <taxon>Asterinidae</taxon>
        <taxon>Patiria</taxon>
    </lineage>
</organism>
<dbReference type="InterPro" id="IPR050801">
    <property type="entry name" value="Ca-Dep_Lectins_ImmuneDev"/>
</dbReference>
<evidence type="ECO:0000256" key="1">
    <source>
        <dbReference type="SAM" id="SignalP"/>
    </source>
</evidence>
<reference evidence="3" key="1">
    <citation type="submission" date="2022-11" db="UniProtKB">
        <authorList>
            <consortium name="EnsemblMetazoa"/>
        </authorList>
    </citation>
    <scope>IDENTIFICATION</scope>
</reference>
<name>A0A913ZV84_PATMI</name>
<dbReference type="Gene3D" id="3.10.100.10">
    <property type="entry name" value="Mannose-Binding Protein A, subunit A"/>
    <property type="match status" value="1"/>
</dbReference>
<evidence type="ECO:0000259" key="2">
    <source>
        <dbReference type="PROSITE" id="PS50041"/>
    </source>
</evidence>
<keyword evidence="4" id="KW-1185">Reference proteome</keyword>
<dbReference type="EnsemblMetazoa" id="XM_038199252.1">
    <property type="protein sequence ID" value="XP_038055180.1"/>
    <property type="gene ID" value="LOC119727384"/>
</dbReference>
<evidence type="ECO:0000313" key="4">
    <source>
        <dbReference type="Proteomes" id="UP000887568"/>
    </source>
</evidence>
<dbReference type="PROSITE" id="PS50041">
    <property type="entry name" value="C_TYPE_LECTIN_2"/>
    <property type="match status" value="1"/>
</dbReference>
<proteinExistence type="predicted"/>
<dbReference type="Proteomes" id="UP000887568">
    <property type="component" value="Unplaced"/>
</dbReference>
<dbReference type="PANTHER" id="PTHR22801:SF63">
    <property type="entry name" value="C-TYPE LECTIN DOMAIN-CONTAINING PROTEIN"/>
    <property type="match status" value="1"/>
</dbReference>
<sequence length="165" mass="19142">MAVLLTLSVLLATSAAIVSAGCPGSFIESPYGGNCYEVHRSKKYYCKDARNICQNDGAWLVSIRDGDSMKWINGLYKEYKRSPCNQYYWIGANDLNKEGHFVWQEDGNEIKYHFWEGGEPNNKDNEDCVRVNSDNFEWNDEDYDRSREYCFVCEKYPTFLSEDSE</sequence>
<dbReference type="RefSeq" id="XP_038055180.1">
    <property type="nucleotide sequence ID" value="XM_038199252.1"/>
</dbReference>
<dbReference type="InterPro" id="IPR001304">
    <property type="entry name" value="C-type_lectin-like"/>
</dbReference>
<dbReference type="InterPro" id="IPR016187">
    <property type="entry name" value="CTDL_fold"/>
</dbReference>
<dbReference type="AlphaFoldDB" id="A0A913ZV84"/>
<accession>A0A913ZV84</accession>
<evidence type="ECO:0000313" key="3">
    <source>
        <dbReference type="EnsemblMetazoa" id="XP_038055180.1"/>
    </source>
</evidence>
<protein>
    <recommendedName>
        <fullName evidence="2">C-type lectin domain-containing protein</fullName>
    </recommendedName>
</protein>
<feature type="signal peptide" evidence="1">
    <location>
        <begin position="1"/>
        <end position="20"/>
    </location>
</feature>
<dbReference type="InterPro" id="IPR016186">
    <property type="entry name" value="C-type_lectin-like/link_sf"/>
</dbReference>
<feature type="domain" description="C-type lectin" evidence="2">
    <location>
        <begin position="31"/>
        <end position="149"/>
    </location>
</feature>
<keyword evidence="1" id="KW-0732">Signal</keyword>
<dbReference type="OrthoDB" id="8950604at2759"/>
<dbReference type="SMART" id="SM00034">
    <property type="entry name" value="CLECT"/>
    <property type="match status" value="1"/>
</dbReference>
<feature type="chain" id="PRO_5037389655" description="C-type lectin domain-containing protein" evidence="1">
    <location>
        <begin position="21"/>
        <end position="165"/>
    </location>
</feature>
<dbReference type="PANTHER" id="PTHR22801">
    <property type="entry name" value="LITHOSTATHINE"/>
    <property type="match status" value="1"/>
</dbReference>